<sequence length="75" mass="8469">MLSKQKISCNYLNTNEANTIAVSDTNNNLIFKKIAGLVVATNNTNDNIKLIYDVIIIDNNHNDCKKVLEIILYKN</sequence>
<evidence type="ECO:0000313" key="2">
    <source>
        <dbReference type="Proteomes" id="UP000198558"/>
    </source>
</evidence>
<dbReference type="AlphaFoldDB" id="A0A1I0G0I1"/>
<reference evidence="2" key="1">
    <citation type="submission" date="2016-10" db="EMBL/GenBank/DDBJ databases">
        <authorList>
            <person name="Varghese N."/>
            <person name="Submissions S."/>
        </authorList>
    </citation>
    <scope>NUCLEOTIDE SEQUENCE [LARGE SCALE GENOMIC DNA]</scope>
    <source>
        <strain evidence="2">DSM 1551</strain>
    </source>
</reference>
<dbReference type="Gene3D" id="3.40.50.1000">
    <property type="entry name" value="HAD superfamily/HAD-like"/>
    <property type="match status" value="1"/>
</dbReference>
<dbReference type="RefSeq" id="WP_092354747.1">
    <property type="nucleotide sequence ID" value="NZ_FOIN01000024.1"/>
</dbReference>
<dbReference type="SUPFAM" id="SSF56784">
    <property type="entry name" value="HAD-like"/>
    <property type="match status" value="1"/>
</dbReference>
<dbReference type="GeneID" id="78288827"/>
<dbReference type="EMBL" id="FOIN01000024">
    <property type="protein sequence ID" value="SET64073.1"/>
    <property type="molecule type" value="Genomic_DNA"/>
</dbReference>
<dbReference type="Proteomes" id="UP000198558">
    <property type="component" value="Unassembled WGS sequence"/>
</dbReference>
<proteinExistence type="predicted"/>
<name>A0A1I0G0I1_9FIRM</name>
<protein>
    <submittedName>
        <fullName evidence="1">Uncharacterized protein</fullName>
    </submittedName>
</protein>
<accession>A0A1I0G0I1</accession>
<organism evidence="1 2">
    <name type="scientific">Thomasclavelia cocleata</name>
    <dbReference type="NCBI Taxonomy" id="69824"/>
    <lineage>
        <taxon>Bacteria</taxon>
        <taxon>Bacillati</taxon>
        <taxon>Bacillota</taxon>
        <taxon>Erysipelotrichia</taxon>
        <taxon>Erysipelotrichales</taxon>
        <taxon>Coprobacillaceae</taxon>
        <taxon>Thomasclavelia</taxon>
    </lineage>
</organism>
<keyword evidence="2" id="KW-1185">Reference proteome</keyword>
<dbReference type="InterPro" id="IPR023214">
    <property type="entry name" value="HAD_sf"/>
</dbReference>
<evidence type="ECO:0000313" key="1">
    <source>
        <dbReference type="EMBL" id="SET64073.1"/>
    </source>
</evidence>
<gene>
    <name evidence="1" type="ORF">SAMN04489758_12412</name>
</gene>
<dbReference type="InterPro" id="IPR036412">
    <property type="entry name" value="HAD-like_sf"/>
</dbReference>